<organism evidence="2 3">
    <name type="scientific">Vitis vinifera</name>
    <name type="common">Grape</name>
    <dbReference type="NCBI Taxonomy" id="29760"/>
    <lineage>
        <taxon>Eukaryota</taxon>
        <taxon>Viridiplantae</taxon>
        <taxon>Streptophyta</taxon>
        <taxon>Embryophyta</taxon>
        <taxon>Tracheophyta</taxon>
        <taxon>Spermatophyta</taxon>
        <taxon>Magnoliopsida</taxon>
        <taxon>eudicotyledons</taxon>
        <taxon>Gunneridae</taxon>
        <taxon>Pentapetalae</taxon>
        <taxon>rosids</taxon>
        <taxon>Vitales</taxon>
        <taxon>Vitaceae</taxon>
        <taxon>Viteae</taxon>
        <taxon>Vitis</taxon>
    </lineage>
</organism>
<gene>
    <name evidence="2" type="ORF">CK203_038969</name>
</gene>
<evidence type="ECO:0000313" key="2">
    <source>
        <dbReference type="EMBL" id="RVW85394.1"/>
    </source>
</evidence>
<sequence>MEEDDFGLAPTAPAPALVSLLPFSPSVSPSPRRLSSNFTQPSRPVRAARQLAWVDLRGRLVGAEECSSARAIGSGLRREEAVAWELFSPIHRILIVAVIAVAATESKKNHRIMQLNKSVQTRDQVLLSMQQKLDSLCEQVNSIKDQPDMLLIKNVLLPSSEVLPLINSNLLVVAVGYDNLVSKTSSEDEIFKYKMEAEQEERRMSDLSWISSVTSSIEIQSTSEQDICNLKRQCEERDATIKELSAFVHSSNIAGSKRISELEDIIRRKNSTIIKLKKDLVVQLSRLRRPSFSATSPKSRQIPLLADNLLYDMDSTTSPSSSSDSDCAPENSRQPPVAKIQEIPAHNSDFVSRRIQKSARAKTSGSLVMPTDWHTKSRPSSPLQEKMMNQTSDAVSSFKPKQLLPPNGGVTKSRRRAQIRSNDVVKGQLLTCRSGFMVPKTCCKSRLLFTKRLCWKSHGSHGHAP</sequence>
<accession>A0A438HLS1</accession>
<dbReference type="AlphaFoldDB" id="A0A438HLS1"/>
<dbReference type="EMBL" id="QGNW01000204">
    <property type="protein sequence ID" value="RVW85394.1"/>
    <property type="molecule type" value="Genomic_DNA"/>
</dbReference>
<comment type="caution">
    <text evidence="2">The sequence shown here is derived from an EMBL/GenBank/DDBJ whole genome shotgun (WGS) entry which is preliminary data.</text>
</comment>
<protein>
    <submittedName>
        <fullName evidence="2">Uncharacterized protein</fullName>
    </submittedName>
</protein>
<evidence type="ECO:0000256" key="1">
    <source>
        <dbReference type="SAM" id="MobiDB-lite"/>
    </source>
</evidence>
<dbReference type="PANTHER" id="PTHR35507:SF1">
    <property type="entry name" value="TMF_TATA_BD DOMAIN-CONTAINING PROTEIN"/>
    <property type="match status" value="1"/>
</dbReference>
<feature type="compositionally biased region" description="Low complexity" evidence="1">
    <location>
        <begin position="314"/>
        <end position="326"/>
    </location>
</feature>
<name>A0A438HLS1_VITVI</name>
<evidence type="ECO:0000313" key="3">
    <source>
        <dbReference type="Proteomes" id="UP000288805"/>
    </source>
</evidence>
<feature type="region of interest" description="Disordered" evidence="1">
    <location>
        <begin position="313"/>
        <end position="414"/>
    </location>
</feature>
<reference evidence="2 3" key="1">
    <citation type="journal article" date="2018" name="PLoS Genet.">
        <title>Population sequencing reveals clonal diversity and ancestral inbreeding in the grapevine cultivar Chardonnay.</title>
        <authorList>
            <person name="Roach M.J."/>
            <person name="Johnson D.L."/>
            <person name="Bohlmann J."/>
            <person name="van Vuuren H.J."/>
            <person name="Jones S.J."/>
            <person name="Pretorius I.S."/>
            <person name="Schmidt S.A."/>
            <person name="Borneman A.R."/>
        </authorList>
    </citation>
    <scope>NUCLEOTIDE SEQUENCE [LARGE SCALE GENOMIC DNA]</scope>
    <source>
        <strain evidence="3">cv. Chardonnay</strain>
        <tissue evidence="2">Leaf</tissue>
    </source>
</reference>
<dbReference type="PANTHER" id="PTHR35507">
    <property type="entry name" value="OS09G0488600 PROTEIN"/>
    <property type="match status" value="1"/>
</dbReference>
<dbReference type="Proteomes" id="UP000288805">
    <property type="component" value="Unassembled WGS sequence"/>
</dbReference>
<proteinExistence type="predicted"/>
<feature type="compositionally biased region" description="Polar residues" evidence="1">
    <location>
        <begin position="378"/>
        <end position="395"/>
    </location>
</feature>